<feature type="domain" description="LysM" evidence="2">
    <location>
        <begin position="31"/>
        <end position="79"/>
    </location>
</feature>
<dbReference type="PANTHER" id="PTHR34700">
    <property type="entry name" value="POTASSIUM BINDING PROTEIN KBP"/>
    <property type="match status" value="1"/>
</dbReference>
<feature type="chain" id="PRO_5015571425" evidence="1">
    <location>
        <begin position="21"/>
        <end position="367"/>
    </location>
</feature>
<dbReference type="Gene3D" id="3.10.350.10">
    <property type="entry name" value="LysM domain"/>
    <property type="match status" value="1"/>
</dbReference>
<dbReference type="RefSeq" id="WP_108602517.1">
    <property type="nucleotide sequence ID" value="NZ_CP026604.1"/>
</dbReference>
<proteinExistence type="predicted"/>
<dbReference type="CDD" id="cd00118">
    <property type="entry name" value="LysM"/>
    <property type="match status" value="1"/>
</dbReference>
<reference evidence="3 4" key="1">
    <citation type="submission" date="2018-01" db="EMBL/GenBank/DDBJ databases">
        <title>Genome sequence of a Cantenovulum-like bacteria.</title>
        <authorList>
            <person name="Tan W.R."/>
            <person name="Lau N.-S."/>
            <person name="Go F."/>
            <person name="Amirul A.-A.A."/>
        </authorList>
    </citation>
    <scope>NUCLEOTIDE SEQUENCE [LARGE SCALE GENOMIC DNA]</scope>
    <source>
        <strain evidence="3 4">CCB-QB4</strain>
    </source>
</reference>
<evidence type="ECO:0000313" key="4">
    <source>
        <dbReference type="Proteomes" id="UP000244441"/>
    </source>
</evidence>
<dbReference type="PANTHER" id="PTHR34700:SF4">
    <property type="entry name" value="PHAGE-LIKE ELEMENT PBSX PROTEIN XKDP"/>
    <property type="match status" value="1"/>
</dbReference>
<evidence type="ECO:0000259" key="2">
    <source>
        <dbReference type="PROSITE" id="PS51782"/>
    </source>
</evidence>
<evidence type="ECO:0000313" key="3">
    <source>
        <dbReference type="EMBL" id="AWB66454.1"/>
    </source>
</evidence>
<dbReference type="Pfam" id="PF01476">
    <property type="entry name" value="LysM"/>
    <property type="match status" value="1"/>
</dbReference>
<accession>A0A2S0VQI4</accession>
<dbReference type="EMBL" id="CP026604">
    <property type="protein sequence ID" value="AWB66454.1"/>
    <property type="molecule type" value="Genomic_DNA"/>
</dbReference>
<dbReference type="InterPro" id="IPR036779">
    <property type="entry name" value="LysM_dom_sf"/>
</dbReference>
<dbReference type="SUPFAM" id="SSF54106">
    <property type="entry name" value="LysM domain"/>
    <property type="match status" value="1"/>
</dbReference>
<protein>
    <submittedName>
        <fullName evidence="3">LysM domain-containing protein</fullName>
    </submittedName>
</protein>
<feature type="signal peptide" evidence="1">
    <location>
        <begin position="1"/>
        <end position="20"/>
    </location>
</feature>
<dbReference type="InterPro" id="IPR052196">
    <property type="entry name" value="Bact_Kbp"/>
</dbReference>
<dbReference type="AlphaFoldDB" id="A0A2S0VQI4"/>
<sequence>MIKLLQIIALTFCVLGAALADRLTIKDDAPSQYIVKKGDTLWDISALYLNSPWRWPELWGQNPQIDNPHLIYPGDILRLVYDADGNPRLFIANSGKDIIKVSPSKRTTIKRYQPVATLPLSVITPYLSYERILVGEEFDRAPMLIGGDTNSKRKVSGDLVYVQGTMDKDQMYGVYSIKRQYEVDEQAYYELNLAGTARVVNLAKDEDNKPLHSVKILTSRFDIAQGFRLVPLLTDKSLPANYTLTQPREGIQANVIGSSLDISEFGKLDVIVLDAGKSQGLETGNVLSIYAKSPTVMLQKGTPVYEEDASQFTKIINFFKSAVTFEGQQEDVGKVVVFKVYDDVSYALITEAKRAVRKHDSVGMPRT</sequence>
<dbReference type="PROSITE" id="PS51782">
    <property type="entry name" value="LYSM"/>
    <property type="match status" value="1"/>
</dbReference>
<keyword evidence="1" id="KW-0732">Signal</keyword>
<dbReference type="InterPro" id="IPR018392">
    <property type="entry name" value="LysM"/>
</dbReference>
<keyword evidence="4" id="KW-1185">Reference proteome</keyword>
<dbReference type="OrthoDB" id="9765158at2"/>
<name>A0A2S0VQI4_9ALTE</name>
<dbReference type="SMART" id="SM00257">
    <property type="entry name" value="LysM"/>
    <property type="match status" value="1"/>
</dbReference>
<dbReference type="KEGG" id="cate:C2869_08450"/>
<organism evidence="3 4">
    <name type="scientific">Saccharobesus litoralis</name>
    <dbReference type="NCBI Taxonomy" id="2172099"/>
    <lineage>
        <taxon>Bacteria</taxon>
        <taxon>Pseudomonadati</taxon>
        <taxon>Pseudomonadota</taxon>
        <taxon>Gammaproteobacteria</taxon>
        <taxon>Alteromonadales</taxon>
        <taxon>Alteromonadaceae</taxon>
        <taxon>Saccharobesus</taxon>
    </lineage>
</organism>
<gene>
    <name evidence="3" type="ORF">C2869_08450</name>
</gene>
<dbReference type="Proteomes" id="UP000244441">
    <property type="component" value="Chromosome"/>
</dbReference>
<evidence type="ECO:0000256" key="1">
    <source>
        <dbReference type="SAM" id="SignalP"/>
    </source>
</evidence>